<dbReference type="InterPro" id="IPR009057">
    <property type="entry name" value="Homeodomain-like_sf"/>
</dbReference>
<sequence>MPGQVYMPLVAAAPHEWQISYDHMQHNMMPLQDVMNPEPPTSHHPSQPSPYLPHHPQQQPPHHPQQQHQRPALQHQPPSRHRPEPPPTPTFQQGQSGPWSTHDDDVLVQARTMNMAWGAIHEKHFPTKTANACRKRYERLMLRRRGNEWDEDRTARLAVAYKEMREEMWSPLAKRLGERWEHVEKTCMEKGLRNMLTLASSQTRGNSNRQTNTSPGYENDQYPRDRDRAEREDSGIAFAPESSSRRSSHSNGGAVSSWQQHVLPPPRRQ</sequence>
<dbReference type="InterPro" id="IPR001005">
    <property type="entry name" value="SANT/Myb"/>
</dbReference>
<dbReference type="RefSeq" id="XP_007804197.1">
    <property type="nucleotide sequence ID" value="XM_007806006.1"/>
</dbReference>
<dbReference type="OrthoDB" id="4151352at2759"/>
<evidence type="ECO:0000313" key="3">
    <source>
        <dbReference type="EMBL" id="ERF70162.1"/>
    </source>
</evidence>
<reference evidence="4" key="1">
    <citation type="journal article" date="2014" name="BMC Genomics">
        <title>Genome characteristics reveal the impact of lichenization on lichen-forming fungus Endocarpon pusillum Hedwig (Verrucariales, Ascomycota).</title>
        <authorList>
            <person name="Wang Y.-Y."/>
            <person name="Liu B."/>
            <person name="Zhang X.-Y."/>
            <person name="Zhou Q.-M."/>
            <person name="Zhang T."/>
            <person name="Li H."/>
            <person name="Yu Y.-F."/>
            <person name="Zhang X.-L."/>
            <person name="Hao X.-Y."/>
            <person name="Wang M."/>
            <person name="Wang L."/>
            <person name="Wei J.-C."/>
        </authorList>
    </citation>
    <scope>NUCLEOTIDE SEQUENCE [LARGE SCALE GENOMIC DNA]</scope>
    <source>
        <strain evidence="4">Z07020 / HMAS-L-300199</strain>
    </source>
</reference>
<dbReference type="GeneID" id="19235412"/>
<feature type="compositionally biased region" description="Polar residues" evidence="1">
    <location>
        <begin position="198"/>
        <end position="216"/>
    </location>
</feature>
<proteinExistence type="predicted"/>
<organism evidence="3 4">
    <name type="scientific">Endocarpon pusillum (strain Z07020 / HMAS-L-300199)</name>
    <name type="common">Lichen-forming fungus</name>
    <dbReference type="NCBI Taxonomy" id="1263415"/>
    <lineage>
        <taxon>Eukaryota</taxon>
        <taxon>Fungi</taxon>
        <taxon>Dikarya</taxon>
        <taxon>Ascomycota</taxon>
        <taxon>Pezizomycotina</taxon>
        <taxon>Eurotiomycetes</taxon>
        <taxon>Chaetothyriomycetidae</taxon>
        <taxon>Verrucariales</taxon>
        <taxon>Verrucariaceae</taxon>
        <taxon>Endocarpon</taxon>
    </lineage>
</organism>
<gene>
    <name evidence="3" type="ORF">EPUS_00349</name>
</gene>
<dbReference type="SUPFAM" id="SSF46689">
    <property type="entry name" value="Homeodomain-like"/>
    <property type="match status" value="1"/>
</dbReference>
<dbReference type="HOGENOM" id="CLU_088027_0_0_1"/>
<evidence type="ECO:0000259" key="2">
    <source>
        <dbReference type="PROSITE" id="PS50090"/>
    </source>
</evidence>
<dbReference type="eggNOG" id="ENOG502SPDA">
    <property type="taxonomic scope" value="Eukaryota"/>
</dbReference>
<feature type="region of interest" description="Disordered" evidence="1">
    <location>
        <begin position="198"/>
        <end position="269"/>
    </location>
</feature>
<accession>U1FZ27</accession>
<feature type="compositionally biased region" description="Pro residues" evidence="1">
    <location>
        <begin position="37"/>
        <end position="63"/>
    </location>
</feature>
<dbReference type="Pfam" id="PF13921">
    <property type="entry name" value="Myb_DNA-bind_6"/>
    <property type="match status" value="1"/>
</dbReference>
<name>U1FZ27_ENDPU</name>
<evidence type="ECO:0000313" key="4">
    <source>
        <dbReference type="Proteomes" id="UP000019373"/>
    </source>
</evidence>
<dbReference type="SUPFAM" id="SSF81995">
    <property type="entry name" value="beta-sandwich domain of Sec23/24"/>
    <property type="match status" value="1"/>
</dbReference>
<keyword evidence="4" id="KW-1185">Reference proteome</keyword>
<feature type="compositionally biased region" description="Low complexity" evidence="1">
    <location>
        <begin position="64"/>
        <end position="77"/>
    </location>
</feature>
<feature type="domain" description="Myb-like" evidence="2">
    <location>
        <begin position="97"/>
        <end position="141"/>
    </location>
</feature>
<dbReference type="Proteomes" id="UP000019373">
    <property type="component" value="Unassembled WGS sequence"/>
</dbReference>
<feature type="compositionally biased region" description="Polar residues" evidence="1">
    <location>
        <begin position="251"/>
        <end position="260"/>
    </location>
</feature>
<dbReference type="PROSITE" id="PS50090">
    <property type="entry name" value="MYB_LIKE"/>
    <property type="match status" value="1"/>
</dbReference>
<dbReference type="AlphaFoldDB" id="U1FZ27"/>
<feature type="region of interest" description="Disordered" evidence="1">
    <location>
        <begin position="31"/>
        <end position="102"/>
    </location>
</feature>
<protein>
    <recommendedName>
        <fullName evidence="2">Myb-like domain-containing protein</fullName>
    </recommendedName>
</protein>
<dbReference type="Gene3D" id="1.10.10.60">
    <property type="entry name" value="Homeodomain-like"/>
    <property type="match status" value="1"/>
</dbReference>
<feature type="compositionally biased region" description="Basic and acidic residues" evidence="1">
    <location>
        <begin position="221"/>
        <end position="234"/>
    </location>
</feature>
<dbReference type="OMA" id="MATIMNR"/>
<dbReference type="CDD" id="cd00167">
    <property type="entry name" value="SANT"/>
    <property type="match status" value="1"/>
</dbReference>
<evidence type="ECO:0000256" key="1">
    <source>
        <dbReference type="SAM" id="MobiDB-lite"/>
    </source>
</evidence>
<dbReference type="EMBL" id="KE721353">
    <property type="protein sequence ID" value="ERF70162.1"/>
    <property type="molecule type" value="Genomic_DNA"/>
</dbReference>